<keyword evidence="2" id="KW-0813">Transport</keyword>
<dbReference type="GO" id="GO:0016887">
    <property type="term" value="F:ATP hydrolysis activity"/>
    <property type="evidence" value="ECO:0007669"/>
    <property type="project" value="InterPro"/>
</dbReference>
<dbReference type="Proteomes" id="UP000198752">
    <property type="component" value="Unassembled WGS sequence"/>
</dbReference>
<dbReference type="PANTHER" id="PTHR43166:SF36">
    <property type="entry name" value="METHIONINE IMPORT ATP-BINDING PROTEIN METN 2"/>
    <property type="match status" value="1"/>
</dbReference>
<dbReference type="Gene3D" id="3.40.50.300">
    <property type="entry name" value="P-loop containing nucleotide triphosphate hydrolases"/>
    <property type="match status" value="1"/>
</dbReference>
<reference evidence="7" key="1">
    <citation type="submission" date="2016-10" db="EMBL/GenBank/DDBJ databases">
        <authorList>
            <person name="Varghese N."/>
            <person name="Submissions S."/>
        </authorList>
    </citation>
    <scope>NUCLEOTIDE SEQUENCE [LARGE SCALE GENOMIC DNA]</scope>
    <source>
        <strain evidence="7">ATCC 700379</strain>
    </source>
</reference>
<dbReference type="GO" id="GO:0005886">
    <property type="term" value="C:plasma membrane"/>
    <property type="evidence" value="ECO:0007669"/>
    <property type="project" value="UniProtKB-ARBA"/>
</dbReference>
<evidence type="ECO:0000256" key="1">
    <source>
        <dbReference type="ARBA" id="ARBA00005417"/>
    </source>
</evidence>
<keyword evidence="7" id="KW-1185">Reference proteome</keyword>
<sequence>MVTDLIQLSNIKKTFQTEHGAVHALSDVNLEIKEGEIFGIIGYSGAGKSTLIRLINLLEKPTSGTIMIEGRHLTDFNERQLREERRTIGMIFQHFNLLWSRTVAQNIAFPLELTKMKKKQRDERISELIQMVGLEGKESAYPAELSGGQKQRVGIARALANNPKVLLCDEATSALDPKTTDSILSLLSKINKTLGLTIILITHEMAVIRKICDRVAVLDKGRIVEEGSVDDVFAQPLQTITQEFVGIHQNPERADFSEKIILSLSAAKKPLLQKKLSQLLGNKFLSVNVLGRQSEQESQAEKTLVSIQGPPETIRSVVNDLRSERVTIEVFESK</sequence>
<dbReference type="InterPro" id="IPR017871">
    <property type="entry name" value="ABC_transporter-like_CS"/>
</dbReference>
<dbReference type="InterPro" id="IPR027417">
    <property type="entry name" value="P-loop_NTPase"/>
</dbReference>
<dbReference type="PANTHER" id="PTHR43166">
    <property type="entry name" value="AMINO ACID IMPORT ATP-BINDING PROTEIN"/>
    <property type="match status" value="1"/>
</dbReference>
<dbReference type="PROSITE" id="PS00211">
    <property type="entry name" value="ABC_TRANSPORTER_1"/>
    <property type="match status" value="1"/>
</dbReference>
<comment type="similarity">
    <text evidence="1">Belongs to the ABC transporter superfamily.</text>
</comment>
<evidence type="ECO:0000256" key="2">
    <source>
        <dbReference type="ARBA" id="ARBA00022448"/>
    </source>
</evidence>
<dbReference type="PROSITE" id="PS50893">
    <property type="entry name" value="ABC_TRANSPORTER_2"/>
    <property type="match status" value="1"/>
</dbReference>
<evidence type="ECO:0000313" key="7">
    <source>
        <dbReference type="Proteomes" id="UP000198752"/>
    </source>
</evidence>
<dbReference type="InterPro" id="IPR003439">
    <property type="entry name" value="ABC_transporter-like_ATP-bd"/>
</dbReference>
<feature type="domain" description="ABC transporter" evidence="5">
    <location>
        <begin position="6"/>
        <end position="245"/>
    </location>
</feature>
<protein>
    <submittedName>
        <fullName evidence="6">D-methionine transport system ATP-binding protein</fullName>
    </submittedName>
</protein>
<evidence type="ECO:0000256" key="4">
    <source>
        <dbReference type="ARBA" id="ARBA00022840"/>
    </source>
</evidence>
<dbReference type="GO" id="GO:0005524">
    <property type="term" value="F:ATP binding"/>
    <property type="evidence" value="ECO:0007669"/>
    <property type="project" value="UniProtKB-KW"/>
</dbReference>
<evidence type="ECO:0000259" key="5">
    <source>
        <dbReference type="PROSITE" id="PS50893"/>
    </source>
</evidence>
<dbReference type="GO" id="GO:0006865">
    <property type="term" value="P:amino acid transport"/>
    <property type="evidence" value="ECO:0007669"/>
    <property type="project" value="UniProtKB-KW"/>
</dbReference>
<organism evidence="6 7">
    <name type="scientific">Sporolactobacillus nakayamae</name>
    <dbReference type="NCBI Taxonomy" id="269670"/>
    <lineage>
        <taxon>Bacteria</taxon>
        <taxon>Bacillati</taxon>
        <taxon>Bacillota</taxon>
        <taxon>Bacilli</taxon>
        <taxon>Bacillales</taxon>
        <taxon>Sporolactobacillaceae</taxon>
        <taxon>Sporolactobacillus</taxon>
    </lineage>
</organism>
<evidence type="ECO:0000256" key="3">
    <source>
        <dbReference type="ARBA" id="ARBA00022741"/>
    </source>
</evidence>
<dbReference type="SUPFAM" id="SSF52540">
    <property type="entry name" value="P-loop containing nucleoside triphosphate hydrolases"/>
    <property type="match status" value="1"/>
</dbReference>
<dbReference type="InterPro" id="IPR050086">
    <property type="entry name" value="MetN_ABC_transporter-like"/>
</dbReference>
<accession>A0A1I2W062</accession>
<dbReference type="CDD" id="cd03258">
    <property type="entry name" value="ABC_MetN_methionine_transporter"/>
    <property type="match status" value="1"/>
</dbReference>
<dbReference type="AlphaFoldDB" id="A0A1I2W062"/>
<dbReference type="InterPro" id="IPR003593">
    <property type="entry name" value="AAA+_ATPase"/>
</dbReference>
<gene>
    <name evidence="6" type="ORF">SAMN02982927_03266</name>
</gene>
<dbReference type="SMART" id="SM00382">
    <property type="entry name" value="AAA"/>
    <property type="match status" value="1"/>
</dbReference>
<name>A0A1I2W062_9BACL</name>
<dbReference type="InterPro" id="IPR041701">
    <property type="entry name" value="MetN_ABC"/>
</dbReference>
<dbReference type="EMBL" id="FOOY01000031">
    <property type="protein sequence ID" value="SFG92931.1"/>
    <property type="molecule type" value="Genomic_DNA"/>
</dbReference>
<proteinExistence type="inferred from homology"/>
<keyword evidence="3" id="KW-0547">Nucleotide-binding</keyword>
<evidence type="ECO:0000313" key="6">
    <source>
        <dbReference type="EMBL" id="SFG92931.1"/>
    </source>
</evidence>
<dbReference type="Pfam" id="PF00005">
    <property type="entry name" value="ABC_tran"/>
    <property type="match status" value="1"/>
</dbReference>
<dbReference type="FunFam" id="3.40.50.300:FF:000056">
    <property type="entry name" value="Cell division ATP-binding protein FtsE"/>
    <property type="match status" value="1"/>
</dbReference>
<dbReference type="STRING" id="269670.SAMN02982927_03266"/>
<keyword evidence="4 6" id="KW-0067">ATP-binding</keyword>